<proteinExistence type="predicted"/>
<name>A0AAW9FHX8_9HYPH</name>
<dbReference type="RefSeq" id="WP_320203381.1">
    <property type="nucleotide sequence ID" value="NZ_CP192783.1"/>
</dbReference>
<evidence type="ECO:0000313" key="1">
    <source>
        <dbReference type="EMBL" id="MDX8304726.1"/>
    </source>
</evidence>
<sequence>MAPRIFCRDLCHARNEPLPGMGNAATRYALLPWPRGDWRSPRYDSAGMSSEISLAIQLANAAGIHVALVSGTLSGLFCDGIVAHITGPEDAARLLHKLAAGEALEGESDERKTILCCADSRHDACCARYGFATWKALVAEADPEKFHVLQTTHLGGCRFAASIIVLPERARYGKLEPHQVAEFLKCLEDGIPFLPGYRGNPALAEIDQALEHAASSWAAAHNMSAPTQFVPGELKHADERHFTAVISGKTLQITLNRIRFPLNGNCRSIGGTPPHGEVLRWVASSVELCA</sequence>
<dbReference type="SUPFAM" id="SSF52833">
    <property type="entry name" value="Thioredoxin-like"/>
    <property type="match status" value="1"/>
</dbReference>
<organism evidence="1">
    <name type="scientific">Agrobacterium rosae</name>
    <dbReference type="NCBI Taxonomy" id="1972867"/>
    <lineage>
        <taxon>Bacteria</taxon>
        <taxon>Pseudomonadati</taxon>
        <taxon>Pseudomonadota</taxon>
        <taxon>Alphaproteobacteria</taxon>
        <taxon>Hyphomicrobiales</taxon>
        <taxon>Rhizobiaceae</taxon>
        <taxon>Rhizobium/Agrobacterium group</taxon>
        <taxon>Agrobacterium</taxon>
    </lineage>
</organism>
<accession>A0AAW9FHX8</accession>
<dbReference type="Pfam" id="PF06999">
    <property type="entry name" value="Suc_Fer-like"/>
    <property type="match status" value="1"/>
</dbReference>
<protein>
    <submittedName>
        <fullName evidence="1">Sucrase ferredoxin</fullName>
    </submittedName>
</protein>
<dbReference type="Gene3D" id="3.40.30.10">
    <property type="entry name" value="Glutaredoxin"/>
    <property type="match status" value="1"/>
</dbReference>
<dbReference type="EMBL" id="JAVRAF010000009">
    <property type="protein sequence ID" value="MDX8304726.1"/>
    <property type="molecule type" value="Genomic_DNA"/>
</dbReference>
<dbReference type="InterPro" id="IPR036249">
    <property type="entry name" value="Thioredoxin-like_sf"/>
</dbReference>
<comment type="caution">
    <text evidence="1">The sequence shown here is derived from an EMBL/GenBank/DDBJ whole genome shotgun (WGS) entry which is preliminary data.</text>
</comment>
<gene>
    <name evidence="1" type="ORF">RMR22_20935</name>
</gene>
<dbReference type="InterPro" id="IPR009737">
    <property type="entry name" value="Aim32/Apd1-like"/>
</dbReference>
<reference evidence="1" key="1">
    <citation type="journal article" date="2023" name="Phytobiomes J">
        <title>Deciphering the key players within the bacterial microbiota associated with aerial crown gall tumors on rhododendron: Insights into the gallobiome.</title>
        <authorList>
            <person name="Kuzmanovic N."/>
            <person name="Nesme J."/>
            <person name="Wolf J."/>
            <person name="Neumann-Schaal M."/>
            <person name="Petersen J."/>
            <person name="Fernandez-Gnecco G."/>
            <person name="Sproeer C."/>
            <person name="Bunk B."/>
            <person name="Overmann J."/>
            <person name="Sorensen S.J."/>
            <person name="Idczak E."/>
            <person name="Smalla K."/>
        </authorList>
    </citation>
    <scope>NUCLEOTIDE SEQUENCE</scope>
    <source>
        <strain evidence="1">Rho-11.1</strain>
    </source>
</reference>
<dbReference type="AlphaFoldDB" id="A0AAW9FHX8"/>